<feature type="region of interest" description="Disordered" evidence="7">
    <location>
        <begin position="1496"/>
        <end position="1520"/>
    </location>
</feature>
<protein>
    <recommendedName>
        <fullName evidence="5">Barrier-to-autointegration factor-like protein</fullName>
    </recommendedName>
    <alternativeName>
        <fullName evidence="6">Barrier-to-autointegration factor 2</fullName>
    </alternativeName>
</protein>
<evidence type="ECO:0000313" key="11">
    <source>
        <dbReference type="Proteomes" id="UP000678499"/>
    </source>
</evidence>
<dbReference type="InterPro" id="IPR058750">
    <property type="entry name" value="TPR_Epg5"/>
</dbReference>
<dbReference type="InterPro" id="IPR004122">
    <property type="entry name" value="BAF_prot"/>
</dbReference>
<dbReference type="PANTHER" id="PTHR31139:SF4">
    <property type="entry name" value="ECTOPIC P GRANULES PROTEIN 5 HOMOLOG"/>
    <property type="match status" value="1"/>
</dbReference>
<evidence type="ECO:0000256" key="2">
    <source>
        <dbReference type="ARBA" id="ARBA00010948"/>
    </source>
</evidence>
<evidence type="ECO:0000259" key="8">
    <source>
        <dbReference type="Pfam" id="PF26103"/>
    </source>
</evidence>
<dbReference type="EMBL" id="CAJPEX010000100">
    <property type="protein sequence ID" value="CAG0913294.1"/>
    <property type="molecule type" value="Genomic_DNA"/>
</dbReference>
<dbReference type="Pfam" id="PF26103">
    <property type="entry name" value="TPR_Epg5"/>
    <property type="match status" value="1"/>
</dbReference>
<proteinExistence type="inferred from homology"/>
<evidence type="ECO:0000256" key="7">
    <source>
        <dbReference type="SAM" id="MobiDB-lite"/>
    </source>
</evidence>
<dbReference type="FunFam" id="1.10.150.40:FF:000002">
    <property type="entry name" value="Barrier to autointegration factor 2"/>
    <property type="match status" value="1"/>
</dbReference>
<feature type="region of interest" description="Disordered" evidence="7">
    <location>
        <begin position="38"/>
        <end position="68"/>
    </location>
</feature>
<dbReference type="InterPro" id="IPR036617">
    <property type="entry name" value="BAF_sf"/>
</dbReference>
<evidence type="ECO:0000256" key="5">
    <source>
        <dbReference type="ARBA" id="ARBA00074730"/>
    </source>
</evidence>
<dbReference type="GO" id="GO:0097352">
    <property type="term" value="P:autophagosome maturation"/>
    <property type="evidence" value="ECO:0007669"/>
    <property type="project" value="TreeGrafter"/>
</dbReference>
<dbReference type="Gene3D" id="1.10.150.40">
    <property type="entry name" value="Barrier-to-autointegration factor, BAF"/>
    <property type="match status" value="1"/>
</dbReference>
<feature type="compositionally biased region" description="Polar residues" evidence="7">
    <location>
        <begin position="1502"/>
        <end position="1511"/>
    </location>
</feature>
<keyword evidence="11" id="KW-1185">Reference proteome</keyword>
<keyword evidence="4" id="KW-0539">Nucleus</keyword>
<evidence type="ECO:0000256" key="6">
    <source>
        <dbReference type="ARBA" id="ARBA00079764"/>
    </source>
</evidence>
<comment type="subcellular location">
    <subcellularLocation>
        <location evidence="1">Nucleus</location>
    </subcellularLocation>
</comment>
<feature type="domain" description="Epg5-like TPR" evidence="9">
    <location>
        <begin position="1262"/>
        <end position="1466"/>
    </location>
</feature>
<sequence>MEKLNDLETRLQKVREEETKKTLFGALRRRIRKPEVMTPVDGDGASLMNYKQRESPPLSPLAGNRSVPKMSTSQKLRNFVTEPMGDKPVTAVAGIGEVLGDRLVAKGYDKAYVLFGQFLVFKKDEDLFQMWLKDEIKANSKQATDCFTCLKEWADQNIETLDEKYVKNIVPYFARLAMAEMVRNVKKNKRKRKGKERTEESVKATSAIAAHSEVPQVQSSSGSEFALPDDIFDDLEPDNYANGLEAIALDPISSNCIEDVADVVTLSVVYDGSAEESAPTERSTTPLPLPELLALHQNIQLERNDFFVSSFVASQARVDREPLFELVSAYLTSRSRLIAAVARAKILKEDSKKFETQAWSVERARSVIEDECIDGAKVYGVREFTVATFDHDKGKLHLSAVLRKLRTCLYENHSLYLHLALVARLRIEAHLERIIESLSLNDASDLKQMPDSNSSPSCPASSMNDMNAVRSSISVLFSFIRLKHKDDVFVNDVKCWLDRIVSVFLKFADKSDYLFLLNHGLRCPAGTGKWTARFIICPPIVPIDPNCVVTPAVDHAIVMLSTILNGPVRARKTFLAALSVDTSGDELDDNWTLLDDEDEESADRDPVEFLESDLLAFIARIPFYDLIRQLLGVIGNEEAGKAVVLPSDSDNFMKSIAVTTRICEILRSGMSTYTDLKYRNLGKLLCRFLSHLAQFMNDYFEVLQKQDLPEFHTLQGEYDAFFERVFMAIRSAKICGGWQFLSQLNYKNVSLIELHQLKKVALCVTSPSHFLEAADEDRKKNENGLELQGLDEILGILSESDSFYIMAAIVKMAASRPSKCGGEKNFLSSVILDVLKVGFLDAEHQVKQSKPCRDLLSSLSTHHPMAMSIILRELIRNISSFDELSLYLVRDLPWDLWKPDDEDVHLLAQCVTNSGTESWDSQCARLIISRLNYGVDRTSNLLFLDREVHRKIASALVACHMRHASYSGPRFDSWAWETLRSLKLHIMHVPQESVAAILDGDHHRFHKVPELEGCSCEDWLLSVKNGCEANEPMAHCVALLATDVGHSVPLLISRGFNFLTCLAGAGMGLSAKKTLVFILDAVLPLFYSCPGELRHCSALSSSISGLLFSDSHYLNLAKGLIVNVPPGPILSMLLATIRRRISIDRENDPGNGPTGAVLTWFEILTSSCESWWTNSSVLRLLDALCEGAIFCDAAWKTWEVLCGKIMHLQKEAPVAKSGRGIQLLQWVRSSGASCPPLMPKWPLPEYPWYALTAMRACVRLEEEDSGFFKALCLEMVADPGISVDVAFKRTHQVASNPSEKFRPQNLQSVSIYRWAQQAIACCGSLPDAVCPTLPFLMQEFSSKYFYRITDALKFRGIEHASVGFKFFEDHVNFSILKNLKRKLNDAKAVADNKALGDSCYHDETLDAVVFKDLKYWKNVSSVLDASGLWLEEKMLHDMHVYLDALPPRFLRDKLEALFSGDRTPWYCCLDLEQFEWLLNKETNDWTVMMSGKRSSRSKKQIVNHSPAQQQKSSLSSEGSFSDLDPASRIITRLRDIGSIFTHSVNLAKIAEAGGYEQRVGFITGFSPGLLASPASVAAVIEPRIRILNEQAEFHAKRCAEHIGLDANFIEDLLPKLYNPVEKSATVVATCRDKIPPGIVPQGGVGSSLRGIASAVKLRPSQGSSQPPCRGPVQMVMKYVESVMNEAIGYQISQNRKDWEIMIRQALEQPPEEALQAGFILSEIVSSLCDARENPWGDDHFARSGLTVFYCLIDGINPDLEGFPPTRQLFSSLVEKLGQTFVCNRVEECRRLLDKLLLKPTLLGLLAPHWSMVASAQPEIFVPVYKRVLLESFRFDDSPDLPFVLLSKCDLKTWLPRVNPALEYVERLMEAQMSCLSEEPAEDSKRDPAYALVRRHFRHCIAWNFPCGFRCGLEKLLQASRSFEAPIGMWFEFLAAILGASQVHGPNGGMDASIDAWGPVWRNFAQQQSGLSLCMISETIHYLGRQMEEDRTGGMSTYGLYASYRKYVKPLACLFGLLANAFIISSLHADAGSLSGPLLKSMWQEIIGLFRYWICPATLPYLPQDTASAPDVPSLPWVPADAQLADHMLAAFVSAVALLHETVPASHSALSILWEWYVQTFANTYTKPHVFSVVHSRLSTLPWRSFWPGCRDVELMTKLSESYMPDCHAFLGSIFVRICWSDVLNAALDQPVLRGQSPDRLPPKAVTLVSEYFGLLSEFLLPLLTQADQLPLSQCVDQITFEKLVHWFLLSCDAKIVLDIPEKDFIDFQTYKLLEAASGIRSKRLPVSPTIHSKCRLFIRAYVRLLLSCHSKYKALFAASNVAVRDSVRRVAGLVEMRCRDSEEEKLASALIDELLVAAVKLDAKPNTPVTCEGQFEVGSVEQGFMEWISSNDWQTGILKLVLSSLGRLVTAGAGSSGVWRYDAAASLGRLLEAALSKSFCSDASASRDESEGLSDHWDEVSSVVWKGIGNPGADFWRIVASEGCLLLSYSVCRFKRPVRESHLETAKDCVSWAEEAKNCLAMEPKFFLMWDEVLESLSAWRNTLGLSDLAKGRTPDARELSVRLAQEREVLSRLTGLTLTMSEERASGGFMGAIGLGKRSQFSSEFRFICACLAAVLTIIRVKNNGLDHAELQSQKKLHSLDGWKRVLLENKAFAPFAESATWLLDYLHSIIHPKEIDDAGTGLKTDHELGSAGPLMSSAIRKGILRKIICGFYPVPYLTEVFLGEKDLTLRQARSRLSSESDRYHPVWGAWENSVNKESVFSLESETFLVASRNASLTRAPPTWLSASAAGNGPIRG</sequence>
<feature type="domain" description="Epg5-like central TPR repeats" evidence="8">
    <location>
        <begin position="1784"/>
        <end position="2179"/>
    </location>
</feature>
<dbReference type="SMART" id="SM01023">
    <property type="entry name" value="BAF"/>
    <property type="match status" value="1"/>
</dbReference>
<dbReference type="GO" id="GO:0005634">
    <property type="term" value="C:nucleus"/>
    <property type="evidence" value="ECO:0007669"/>
    <property type="project" value="UniProtKB-SubCell"/>
</dbReference>
<dbReference type="Pfam" id="PF26573">
    <property type="entry name" value="TPR_Epg5_2"/>
    <property type="match status" value="1"/>
</dbReference>
<dbReference type="InterPro" id="IPR059030">
    <property type="entry name" value="TPR_Epg5_mid"/>
</dbReference>
<dbReference type="EMBL" id="OA882137">
    <property type="protein sequence ID" value="CAD7273142.1"/>
    <property type="molecule type" value="Genomic_DNA"/>
</dbReference>
<dbReference type="SUPFAM" id="SSF47798">
    <property type="entry name" value="Barrier-to-autointegration factor, BAF"/>
    <property type="match status" value="1"/>
</dbReference>
<dbReference type="OrthoDB" id="75419at2759"/>
<name>A0A7R9BG83_9CRUS</name>
<dbReference type="GO" id="GO:0005737">
    <property type="term" value="C:cytoplasm"/>
    <property type="evidence" value="ECO:0007669"/>
    <property type="project" value="TreeGrafter"/>
</dbReference>
<accession>A0A7R9BG83</accession>
<comment type="similarity">
    <text evidence="2">Belongs to the EPG5 family.</text>
</comment>
<organism evidence="10">
    <name type="scientific">Notodromas monacha</name>
    <dbReference type="NCBI Taxonomy" id="399045"/>
    <lineage>
        <taxon>Eukaryota</taxon>
        <taxon>Metazoa</taxon>
        <taxon>Ecdysozoa</taxon>
        <taxon>Arthropoda</taxon>
        <taxon>Crustacea</taxon>
        <taxon>Oligostraca</taxon>
        <taxon>Ostracoda</taxon>
        <taxon>Podocopa</taxon>
        <taxon>Podocopida</taxon>
        <taxon>Cypridocopina</taxon>
        <taxon>Cypridoidea</taxon>
        <taxon>Cyprididae</taxon>
        <taxon>Notodromas</taxon>
    </lineage>
</organism>
<dbReference type="Pfam" id="PF02961">
    <property type="entry name" value="SAM_BAF"/>
    <property type="match status" value="1"/>
</dbReference>
<dbReference type="PANTHER" id="PTHR31139">
    <property type="entry name" value="ECTOPIC P GRANULES PROTEIN 5 HOMOLOG"/>
    <property type="match status" value="1"/>
</dbReference>
<evidence type="ECO:0000313" key="10">
    <source>
        <dbReference type="EMBL" id="CAD7273142.1"/>
    </source>
</evidence>
<reference evidence="10" key="1">
    <citation type="submission" date="2020-11" db="EMBL/GenBank/DDBJ databases">
        <authorList>
            <person name="Tran Van P."/>
        </authorList>
    </citation>
    <scope>NUCLEOTIDE SEQUENCE</scope>
</reference>
<evidence type="ECO:0000256" key="4">
    <source>
        <dbReference type="ARBA" id="ARBA00023242"/>
    </source>
</evidence>
<dbReference type="Proteomes" id="UP000678499">
    <property type="component" value="Unassembled WGS sequence"/>
</dbReference>
<dbReference type="InterPro" id="IPR051436">
    <property type="entry name" value="Autophagy-related_EPG5"/>
</dbReference>
<evidence type="ECO:0000259" key="9">
    <source>
        <dbReference type="Pfam" id="PF26573"/>
    </source>
</evidence>
<evidence type="ECO:0000256" key="3">
    <source>
        <dbReference type="ARBA" id="ARBA00023006"/>
    </source>
</evidence>
<keyword evidence="3" id="KW-0072">Autophagy</keyword>
<gene>
    <name evidence="10" type="ORF">NMOB1V02_LOCUS1045</name>
</gene>
<evidence type="ECO:0000256" key="1">
    <source>
        <dbReference type="ARBA" id="ARBA00004123"/>
    </source>
</evidence>
<dbReference type="GO" id="GO:0003677">
    <property type="term" value="F:DNA binding"/>
    <property type="evidence" value="ECO:0007669"/>
    <property type="project" value="InterPro"/>
</dbReference>